<keyword evidence="1" id="KW-0472">Membrane</keyword>
<accession>A0A1F5X1F5</accession>
<dbReference type="Proteomes" id="UP000178114">
    <property type="component" value="Unassembled WGS sequence"/>
</dbReference>
<reference evidence="2 3" key="1">
    <citation type="journal article" date="2016" name="Nat. Commun.">
        <title>Thousands of microbial genomes shed light on interconnected biogeochemical processes in an aquifer system.</title>
        <authorList>
            <person name="Anantharaman K."/>
            <person name="Brown C.T."/>
            <person name="Hug L.A."/>
            <person name="Sharon I."/>
            <person name="Castelle C.J."/>
            <person name="Probst A.J."/>
            <person name="Thomas B.C."/>
            <person name="Singh A."/>
            <person name="Wilkins M.J."/>
            <person name="Karaoz U."/>
            <person name="Brodie E.L."/>
            <person name="Williams K.H."/>
            <person name="Hubbard S.S."/>
            <person name="Banfield J.F."/>
        </authorList>
    </citation>
    <scope>NUCLEOTIDE SEQUENCE [LARGE SCALE GENOMIC DNA]</scope>
</reference>
<protein>
    <submittedName>
        <fullName evidence="2">Uncharacterized protein</fullName>
    </submittedName>
</protein>
<evidence type="ECO:0000256" key="1">
    <source>
        <dbReference type="SAM" id="Phobius"/>
    </source>
</evidence>
<gene>
    <name evidence="2" type="ORF">A2930_03925</name>
</gene>
<dbReference type="AlphaFoldDB" id="A0A1F5X1F5"/>
<feature type="transmembrane region" description="Helical" evidence="1">
    <location>
        <begin position="15"/>
        <end position="33"/>
    </location>
</feature>
<dbReference type="EMBL" id="MFID01000006">
    <property type="protein sequence ID" value="OGF81722.1"/>
    <property type="molecule type" value="Genomic_DNA"/>
</dbReference>
<comment type="caution">
    <text evidence="2">The sequence shown here is derived from an EMBL/GenBank/DDBJ whole genome shotgun (WGS) entry which is preliminary data.</text>
</comment>
<organism evidence="2 3">
    <name type="scientific">Candidatus Giovannonibacteria bacterium RIFCSPLOWO2_01_FULL_45_34</name>
    <dbReference type="NCBI Taxonomy" id="1798351"/>
    <lineage>
        <taxon>Bacteria</taxon>
        <taxon>Candidatus Giovannoniibacteriota</taxon>
    </lineage>
</organism>
<keyword evidence="1" id="KW-1133">Transmembrane helix</keyword>
<sequence length="114" mass="13218">MKKEERKNNFMDRNTFGGLLVLALIAAGLKMIIYKKHSSAKKPAKFLPMAMLRLQCPKCKESLEEFACADFQENGMFQKVYKCPRCVAEPEKEILYRSDGQPFRKENTSVHRLQ</sequence>
<proteinExistence type="predicted"/>
<keyword evidence="1" id="KW-0812">Transmembrane</keyword>
<evidence type="ECO:0000313" key="3">
    <source>
        <dbReference type="Proteomes" id="UP000178114"/>
    </source>
</evidence>
<evidence type="ECO:0000313" key="2">
    <source>
        <dbReference type="EMBL" id="OGF81722.1"/>
    </source>
</evidence>
<name>A0A1F5X1F5_9BACT</name>